<dbReference type="EMBL" id="JAODUO010000053">
    <property type="protein sequence ID" value="KAK2191371.1"/>
    <property type="molecule type" value="Genomic_DNA"/>
</dbReference>
<accession>A0AAD9PAS2</accession>
<sequence length="114" mass="12423">MIRLLWPQRCCHGHNSPFTTLLSCYLSSAVFSARCMTCIECDHPGGSTPAPPPLMTVSCHSPHICSTRRGNFCPWPQSSLSPHCLAAALWPGHTHSNGGQTSCNHMTTGQIFKM</sequence>
<protein>
    <submittedName>
        <fullName evidence="1">Uncharacterized protein</fullName>
    </submittedName>
</protein>
<reference evidence="1" key="1">
    <citation type="journal article" date="2023" name="Mol. Biol. Evol.">
        <title>Third-Generation Sequencing Reveals the Adaptive Role of the Epigenome in Three Deep-Sea Polychaetes.</title>
        <authorList>
            <person name="Perez M."/>
            <person name="Aroh O."/>
            <person name="Sun Y."/>
            <person name="Lan Y."/>
            <person name="Juniper S.K."/>
            <person name="Young C.R."/>
            <person name="Angers B."/>
            <person name="Qian P.Y."/>
        </authorList>
    </citation>
    <scope>NUCLEOTIDE SEQUENCE</scope>
    <source>
        <strain evidence="1">R07B-5</strain>
    </source>
</reference>
<proteinExistence type="predicted"/>
<evidence type="ECO:0000313" key="2">
    <source>
        <dbReference type="Proteomes" id="UP001209878"/>
    </source>
</evidence>
<dbReference type="PROSITE" id="PS51257">
    <property type="entry name" value="PROKAR_LIPOPROTEIN"/>
    <property type="match status" value="1"/>
</dbReference>
<keyword evidence="2" id="KW-1185">Reference proteome</keyword>
<dbReference type="AlphaFoldDB" id="A0AAD9PAS2"/>
<dbReference type="Proteomes" id="UP001209878">
    <property type="component" value="Unassembled WGS sequence"/>
</dbReference>
<evidence type="ECO:0000313" key="1">
    <source>
        <dbReference type="EMBL" id="KAK2191371.1"/>
    </source>
</evidence>
<name>A0AAD9PAS2_RIDPI</name>
<organism evidence="1 2">
    <name type="scientific">Ridgeia piscesae</name>
    <name type="common">Tubeworm</name>
    <dbReference type="NCBI Taxonomy" id="27915"/>
    <lineage>
        <taxon>Eukaryota</taxon>
        <taxon>Metazoa</taxon>
        <taxon>Spiralia</taxon>
        <taxon>Lophotrochozoa</taxon>
        <taxon>Annelida</taxon>
        <taxon>Polychaeta</taxon>
        <taxon>Sedentaria</taxon>
        <taxon>Canalipalpata</taxon>
        <taxon>Sabellida</taxon>
        <taxon>Siboglinidae</taxon>
        <taxon>Ridgeia</taxon>
    </lineage>
</organism>
<gene>
    <name evidence="1" type="ORF">NP493_53g05001</name>
</gene>
<comment type="caution">
    <text evidence="1">The sequence shown here is derived from an EMBL/GenBank/DDBJ whole genome shotgun (WGS) entry which is preliminary data.</text>
</comment>